<evidence type="ECO:0000256" key="7">
    <source>
        <dbReference type="ARBA" id="ARBA00023116"/>
    </source>
</evidence>
<reference evidence="13" key="1">
    <citation type="submission" date="2020-08" db="EMBL/GenBank/DDBJ databases">
        <title>Lewinella bacteria from marine environments.</title>
        <authorList>
            <person name="Zhong Y."/>
        </authorList>
    </citation>
    <scope>NUCLEOTIDE SEQUENCE</scope>
    <source>
        <strain evidence="13">KCTC 42187</strain>
    </source>
</reference>
<dbReference type="EMBL" id="JACSIT010000095">
    <property type="protein sequence ID" value="MBC6994273.1"/>
    <property type="molecule type" value="Genomic_DNA"/>
</dbReference>
<dbReference type="InterPro" id="IPR013346">
    <property type="entry name" value="NrdE_NrdA_C"/>
</dbReference>
<dbReference type="PANTHER" id="PTHR11573">
    <property type="entry name" value="RIBONUCLEOSIDE-DIPHOSPHATE REDUCTASE LARGE CHAIN"/>
    <property type="match status" value="1"/>
</dbReference>
<dbReference type="GO" id="GO:0009263">
    <property type="term" value="P:deoxyribonucleotide biosynthetic process"/>
    <property type="evidence" value="ECO:0007669"/>
    <property type="project" value="UniProtKB-KW"/>
</dbReference>
<dbReference type="InterPro" id="IPR013509">
    <property type="entry name" value="RNR_lsu_N"/>
</dbReference>
<dbReference type="AlphaFoldDB" id="A0A923T8S3"/>
<evidence type="ECO:0000256" key="9">
    <source>
        <dbReference type="PROSITE-ProRule" id="PRU00492"/>
    </source>
</evidence>
<dbReference type="Pfam" id="PF00317">
    <property type="entry name" value="Ribonuc_red_lgN"/>
    <property type="match status" value="1"/>
</dbReference>
<dbReference type="SUPFAM" id="SSF48168">
    <property type="entry name" value="R1 subunit of ribonucleotide reductase, N-terminal domain"/>
    <property type="match status" value="1"/>
</dbReference>
<dbReference type="PANTHER" id="PTHR11573:SF6">
    <property type="entry name" value="RIBONUCLEOSIDE-DIPHOSPHATE REDUCTASE LARGE SUBUNIT"/>
    <property type="match status" value="1"/>
</dbReference>
<dbReference type="NCBIfam" id="TIGR02506">
    <property type="entry name" value="NrdE_NrdA"/>
    <property type="match status" value="1"/>
</dbReference>
<keyword evidence="7 10" id="KW-0215">Deoxyribonucleotide synthesis</keyword>
<evidence type="ECO:0000256" key="8">
    <source>
        <dbReference type="ARBA" id="ARBA00047754"/>
    </source>
</evidence>
<comment type="similarity">
    <text evidence="1 10">Belongs to the ribonucleoside diphosphate reductase large chain family.</text>
</comment>
<dbReference type="PROSITE" id="PS51161">
    <property type="entry name" value="ATP_CONE"/>
    <property type="match status" value="1"/>
</dbReference>
<dbReference type="InterPro" id="IPR005144">
    <property type="entry name" value="ATP-cone_dom"/>
</dbReference>
<dbReference type="GO" id="GO:0005971">
    <property type="term" value="C:ribonucleoside-diphosphate reductase complex"/>
    <property type="evidence" value="ECO:0007669"/>
    <property type="project" value="TreeGrafter"/>
</dbReference>
<dbReference type="RefSeq" id="WP_187466356.1">
    <property type="nucleotide sequence ID" value="NZ_JACSIT010000095.1"/>
</dbReference>
<dbReference type="Pfam" id="PF02867">
    <property type="entry name" value="Ribonuc_red_lgC"/>
    <property type="match status" value="1"/>
</dbReference>
<evidence type="ECO:0000259" key="12">
    <source>
        <dbReference type="PROSITE" id="PS51161"/>
    </source>
</evidence>
<gene>
    <name evidence="13" type="ORF">H9S92_08875</name>
</gene>
<evidence type="ECO:0000256" key="2">
    <source>
        <dbReference type="ARBA" id="ARBA00012274"/>
    </source>
</evidence>
<keyword evidence="3" id="KW-0021">Allosteric enzyme</keyword>
<dbReference type="Gene3D" id="3.20.70.20">
    <property type="match status" value="1"/>
</dbReference>
<evidence type="ECO:0000256" key="5">
    <source>
        <dbReference type="ARBA" id="ARBA00022840"/>
    </source>
</evidence>
<evidence type="ECO:0000313" key="14">
    <source>
        <dbReference type="Proteomes" id="UP000650081"/>
    </source>
</evidence>
<evidence type="ECO:0000256" key="11">
    <source>
        <dbReference type="SAM" id="MobiDB-lite"/>
    </source>
</evidence>
<dbReference type="Proteomes" id="UP000650081">
    <property type="component" value="Unassembled WGS sequence"/>
</dbReference>
<name>A0A923T8S3_9BACT</name>
<protein>
    <recommendedName>
        <fullName evidence="2 10">Ribonucleoside-diphosphate reductase</fullName>
        <ecNumber evidence="2 10">1.17.4.1</ecNumber>
    </recommendedName>
</protein>
<dbReference type="PRINTS" id="PR01183">
    <property type="entry name" value="RIBORDTASEM1"/>
</dbReference>
<dbReference type="FunFam" id="3.20.70.20:FF:000010">
    <property type="entry name" value="Ribonucleoside-diphosphate reductase"/>
    <property type="match status" value="1"/>
</dbReference>
<evidence type="ECO:0000256" key="6">
    <source>
        <dbReference type="ARBA" id="ARBA00023002"/>
    </source>
</evidence>
<dbReference type="GO" id="GO:0005524">
    <property type="term" value="F:ATP binding"/>
    <property type="evidence" value="ECO:0007669"/>
    <property type="project" value="UniProtKB-UniRule"/>
</dbReference>
<accession>A0A923T8S3</accession>
<keyword evidence="4 9" id="KW-0547">Nucleotide-binding</keyword>
<organism evidence="13 14">
    <name type="scientific">Neolewinella lacunae</name>
    <dbReference type="NCBI Taxonomy" id="1517758"/>
    <lineage>
        <taxon>Bacteria</taxon>
        <taxon>Pseudomonadati</taxon>
        <taxon>Bacteroidota</taxon>
        <taxon>Saprospiria</taxon>
        <taxon>Saprospirales</taxon>
        <taxon>Lewinellaceae</taxon>
        <taxon>Neolewinella</taxon>
    </lineage>
</organism>
<evidence type="ECO:0000256" key="3">
    <source>
        <dbReference type="ARBA" id="ARBA00022533"/>
    </source>
</evidence>
<evidence type="ECO:0000256" key="10">
    <source>
        <dbReference type="RuleBase" id="RU003410"/>
    </source>
</evidence>
<dbReference type="GO" id="GO:0004748">
    <property type="term" value="F:ribonucleoside-diphosphate reductase activity, thioredoxin disulfide as acceptor"/>
    <property type="evidence" value="ECO:0007669"/>
    <property type="project" value="UniProtKB-EC"/>
</dbReference>
<proteinExistence type="inferred from homology"/>
<comment type="caution">
    <text evidence="13">The sequence shown here is derived from an EMBL/GenBank/DDBJ whole genome shotgun (WGS) entry which is preliminary data.</text>
</comment>
<evidence type="ECO:0000256" key="1">
    <source>
        <dbReference type="ARBA" id="ARBA00010406"/>
    </source>
</evidence>
<keyword evidence="6 10" id="KW-0560">Oxidoreductase</keyword>
<keyword evidence="5 9" id="KW-0067">ATP-binding</keyword>
<comment type="catalytic activity">
    <reaction evidence="8 10">
        <text>a 2'-deoxyribonucleoside 5'-diphosphate + [thioredoxin]-disulfide + H2O = a ribonucleoside 5'-diphosphate + [thioredoxin]-dithiol</text>
        <dbReference type="Rhea" id="RHEA:23252"/>
        <dbReference type="Rhea" id="RHEA-COMP:10698"/>
        <dbReference type="Rhea" id="RHEA-COMP:10700"/>
        <dbReference type="ChEBI" id="CHEBI:15377"/>
        <dbReference type="ChEBI" id="CHEBI:29950"/>
        <dbReference type="ChEBI" id="CHEBI:50058"/>
        <dbReference type="ChEBI" id="CHEBI:57930"/>
        <dbReference type="ChEBI" id="CHEBI:73316"/>
        <dbReference type="EC" id="1.17.4.1"/>
    </reaction>
</comment>
<dbReference type="InterPro" id="IPR008926">
    <property type="entry name" value="RNR_R1-su_N"/>
</dbReference>
<feature type="region of interest" description="Disordered" evidence="11">
    <location>
        <begin position="764"/>
        <end position="785"/>
    </location>
</feature>
<sequence length="842" mass="94130">MQVIKRSGAREDVSFDKITARIKKLCYGLDENFVDHISVAKKVIQGLYDGVTTVELDNLAAETAASMSTVHPDYAQLAARIAISNLHKETDKSFSATMEGLYNYLDPKTGEPAGLIGDETMAVIRKYARKLDAAIIYDRDFEFDYFGYKTLERSYLMRMDGAVVERPQQMLMRVAVGIHLDDIQSAIQTYQLMSEKWFIHATPTLFNSGTPKPQMSSCFLLSMTDDSIEGIFETLRRCARISQSAGGIGLSIHNVRATGSYIKGTGGTSNGIVPMLKVFNDTARYVDQGGGKRKGAFAVYLEPWHADIFEFLELKKNHGKEEMRARDLFYALWMNDLFMERVKADGQWSLFDPNEAPGLFDAYGGEFEALYHQYEAEGRARRVVKAQDLWFAILDSQIETGTPYILYKDAANKKSNQKNLGTIRSSNLCTEIMEFTSPDEVAVCNLASLALPKYVREDKTYDFDRLVEVTRVVTRNLNKVIDRNYYPIEQARNSNMKHRPIGLGVQGLADAFILMRMPFDSPEAKQLNKDIFEAMYFAACSESIALAKELGHYQSYPGSPASEGLLQFDLWGVTPSDRWDWAGLKKDLAQYGMRNSLLVAPMPTASTSQILGNNECFEPYSSNMYTRRTLSGEFVVINQHLLKDLIGLGLWDNTMRNRLMASNGSIQEFEDVPQYLRDLYKTVWEISQKIVIDMAADRGAFVCQSQSMNLFVENVNFGKLSSMHFYAWQKGLKTGMYYLRTKAARDAIKFTVDKSVVEQPKLQNQSEEGFGEVKQGARTQVPGTGTTEQGTVQAAAIPAVAPATAQAKPAGPKGFEELSEEQTAAVGKACSLDDPDCIACSA</sequence>
<dbReference type="Pfam" id="PF03477">
    <property type="entry name" value="ATP-cone"/>
    <property type="match status" value="1"/>
</dbReference>
<dbReference type="EC" id="1.17.4.1" evidence="2 10"/>
<dbReference type="InterPro" id="IPR039718">
    <property type="entry name" value="Rrm1"/>
</dbReference>
<feature type="domain" description="ATP-cone" evidence="12">
    <location>
        <begin position="1"/>
        <end position="92"/>
    </location>
</feature>
<dbReference type="InterPro" id="IPR000788">
    <property type="entry name" value="RNR_lg_C"/>
</dbReference>
<dbReference type="SUPFAM" id="SSF51998">
    <property type="entry name" value="PFL-like glycyl radical enzymes"/>
    <property type="match status" value="1"/>
</dbReference>
<dbReference type="CDD" id="cd01679">
    <property type="entry name" value="RNR_I"/>
    <property type="match status" value="1"/>
</dbReference>
<dbReference type="PROSITE" id="PS00089">
    <property type="entry name" value="RIBORED_LARGE"/>
    <property type="match status" value="1"/>
</dbReference>
<evidence type="ECO:0000313" key="13">
    <source>
        <dbReference type="EMBL" id="MBC6994273.1"/>
    </source>
</evidence>
<keyword evidence="14" id="KW-1185">Reference proteome</keyword>
<comment type="function">
    <text evidence="10">Provides the precursors necessary for DNA synthesis. Catalyzes the biosynthesis of deoxyribonucleotides from the corresponding ribonucleotides.</text>
</comment>
<evidence type="ECO:0000256" key="4">
    <source>
        <dbReference type="ARBA" id="ARBA00022741"/>
    </source>
</evidence>